<proteinExistence type="predicted"/>
<feature type="compositionally biased region" description="Basic and acidic residues" evidence="1">
    <location>
        <begin position="43"/>
        <end position="53"/>
    </location>
</feature>
<accession>A0ABM9DN41</accession>
<dbReference type="EMBL" id="CAKXZT010000101">
    <property type="protein sequence ID" value="CAH2398060.1"/>
    <property type="molecule type" value="Genomic_DNA"/>
</dbReference>
<protein>
    <recommendedName>
        <fullName evidence="4">DUF982 domain-containing protein</fullName>
    </recommendedName>
</protein>
<sequence>MTTHPAASGNLQQPNELRKKLRQTVMATRNRDNRSFRELISSEDNRRKLRNELGPENDQPLPPKLAAFAVELQEELERREQEWAEETAAALVPSNVPHLFSPSVSVITEPPDRTRSVDTAEAAVEELLNCTKRGPKWNLALRVCIAVIADKMEAEEARCCRGGRGIAPLRLGLLDNCAGAAPLRSAAQKFLPTFRPTLAIPQ</sequence>
<keyword evidence="3" id="KW-1185">Reference proteome</keyword>
<evidence type="ECO:0008006" key="4">
    <source>
        <dbReference type="Google" id="ProtNLM"/>
    </source>
</evidence>
<dbReference type="Gene3D" id="6.10.250.730">
    <property type="match status" value="1"/>
</dbReference>
<feature type="region of interest" description="Disordered" evidence="1">
    <location>
        <begin position="25"/>
        <end position="62"/>
    </location>
</feature>
<reference evidence="2 3" key="1">
    <citation type="submission" date="2022-03" db="EMBL/GenBank/DDBJ databases">
        <authorList>
            <person name="Brunel B."/>
        </authorList>
    </citation>
    <scope>NUCLEOTIDE SEQUENCE [LARGE SCALE GENOMIC DNA]</scope>
    <source>
        <strain evidence="2">STM5069sample</strain>
    </source>
</reference>
<evidence type="ECO:0000313" key="3">
    <source>
        <dbReference type="Proteomes" id="UP001153050"/>
    </source>
</evidence>
<dbReference type="Proteomes" id="UP001153050">
    <property type="component" value="Unassembled WGS sequence"/>
</dbReference>
<name>A0ABM9DN41_9HYPH</name>
<evidence type="ECO:0000313" key="2">
    <source>
        <dbReference type="EMBL" id="CAH2398060.1"/>
    </source>
</evidence>
<comment type="caution">
    <text evidence="2">The sequence shown here is derived from an EMBL/GenBank/DDBJ whole genome shotgun (WGS) entry which is preliminary data.</text>
</comment>
<evidence type="ECO:0000256" key="1">
    <source>
        <dbReference type="SAM" id="MobiDB-lite"/>
    </source>
</evidence>
<organism evidence="2 3">
    <name type="scientific">Mesorhizobium escarrei</name>
    <dbReference type="NCBI Taxonomy" id="666018"/>
    <lineage>
        <taxon>Bacteria</taxon>
        <taxon>Pseudomonadati</taxon>
        <taxon>Pseudomonadota</taxon>
        <taxon>Alphaproteobacteria</taxon>
        <taxon>Hyphomicrobiales</taxon>
        <taxon>Phyllobacteriaceae</taxon>
        <taxon>Mesorhizobium</taxon>
    </lineage>
</organism>
<gene>
    <name evidence="2" type="ORF">MES5069_190024</name>
</gene>